<proteinExistence type="predicted"/>
<protein>
    <submittedName>
        <fullName evidence="1">Uncharacterized protein</fullName>
    </submittedName>
</protein>
<organism evidence="1 2">
    <name type="scientific">Meloidogyne enterolobii</name>
    <name type="common">Root-knot nematode worm</name>
    <name type="synonym">Meloidogyne mayaguensis</name>
    <dbReference type="NCBI Taxonomy" id="390850"/>
    <lineage>
        <taxon>Eukaryota</taxon>
        <taxon>Metazoa</taxon>
        <taxon>Ecdysozoa</taxon>
        <taxon>Nematoda</taxon>
        <taxon>Chromadorea</taxon>
        <taxon>Rhabditida</taxon>
        <taxon>Tylenchina</taxon>
        <taxon>Tylenchomorpha</taxon>
        <taxon>Tylenchoidea</taxon>
        <taxon>Meloidogynidae</taxon>
        <taxon>Meloidogyninae</taxon>
        <taxon>Meloidogyne</taxon>
    </lineage>
</organism>
<accession>A0A6V7TZE6</accession>
<comment type="caution">
    <text evidence="1">The sequence shown here is derived from an EMBL/GenBank/DDBJ whole genome shotgun (WGS) entry which is preliminary data.</text>
</comment>
<evidence type="ECO:0000313" key="2">
    <source>
        <dbReference type="Proteomes" id="UP000580250"/>
    </source>
</evidence>
<dbReference type="EMBL" id="CAJEWN010000023">
    <property type="protein sequence ID" value="CAD2139490.1"/>
    <property type="molecule type" value="Genomic_DNA"/>
</dbReference>
<reference evidence="1 2" key="1">
    <citation type="submission" date="2020-08" db="EMBL/GenBank/DDBJ databases">
        <authorList>
            <person name="Koutsovoulos G."/>
            <person name="Danchin GJ E."/>
        </authorList>
    </citation>
    <scope>NUCLEOTIDE SEQUENCE [LARGE SCALE GENOMIC DNA]</scope>
</reference>
<dbReference type="Proteomes" id="UP000580250">
    <property type="component" value="Unassembled WGS sequence"/>
</dbReference>
<sequence length="50" mass="5956">MANSRIKNEVKGLGRKKDFLKRILNIREFKYLIDDILLFNAESKFQAKKN</sequence>
<evidence type="ECO:0000313" key="1">
    <source>
        <dbReference type="EMBL" id="CAD2139490.1"/>
    </source>
</evidence>
<gene>
    <name evidence="1" type="ORF">MENT_LOCUS6168</name>
</gene>
<dbReference type="AlphaFoldDB" id="A0A6V7TZE6"/>
<name>A0A6V7TZE6_MELEN</name>